<dbReference type="PROSITE" id="PS50163">
    <property type="entry name" value="RECA_3"/>
    <property type="match status" value="1"/>
</dbReference>
<evidence type="ECO:0000256" key="4">
    <source>
        <dbReference type="ARBA" id="ARBA00023172"/>
    </source>
</evidence>
<evidence type="ECO:0000313" key="6">
    <source>
        <dbReference type="EMBL" id="QCG76091.1"/>
    </source>
</evidence>
<dbReference type="GO" id="GO:0003697">
    <property type="term" value="F:single-stranded DNA binding"/>
    <property type="evidence" value="ECO:0007669"/>
    <property type="project" value="InterPro"/>
</dbReference>
<dbReference type="InterPro" id="IPR013765">
    <property type="entry name" value="DNA_recomb/repair_RecA"/>
</dbReference>
<evidence type="ECO:0000259" key="5">
    <source>
        <dbReference type="PROSITE" id="PS50163"/>
    </source>
</evidence>
<dbReference type="InterPro" id="IPR036844">
    <property type="entry name" value="Hint_dom_sf"/>
</dbReference>
<evidence type="ECO:0000256" key="3">
    <source>
        <dbReference type="ARBA" id="ARBA00022840"/>
    </source>
</evidence>
<name>A0A4Y5JVE1_9CAUD</name>
<gene>
    <name evidence="6" type="ORF">EST35_0210</name>
</gene>
<evidence type="ECO:0000256" key="2">
    <source>
        <dbReference type="ARBA" id="ARBA00022741"/>
    </source>
</evidence>
<dbReference type="InterPro" id="IPR020587">
    <property type="entry name" value="RecA_monomer-monomer_interface"/>
</dbReference>
<reference evidence="7" key="1">
    <citation type="journal article" date="2020" name="bioRxiv">
        <title>Integrative omics analysis of Pseudomonas aeruginosa virus PA5oct highlights the molecular complexity of jumbo phages.</title>
        <authorList>
            <person name="Lood C."/>
            <person name="Danis-Wlodarczyk K."/>
            <person name="Blasdel B.G."/>
            <person name="Jang H.B."/>
            <person name="Vandenheuvel D."/>
            <person name="Briers Y."/>
            <person name="Noben J.-P."/>
            <person name="van Noort V."/>
            <person name="Drulis-Kawa Z."/>
            <person name="Lavigne R."/>
        </authorList>
    </citation>
    <scope>NUCLEOTIDE SEQUENCE [LARGE SCALE GENOMIC DNA]</scope>
</reference>
<keyword evidence="4" id="KW-0233">DNA recombination</keyword>
<keyword evidence="7" id="KW-1185">Reference proteome</keyword>
<dbReference type="GO" id="GO:0005524">
    <property type="term" value="F:ATP binding"/>
    <property type="evidence" value="ECO:0007669"/>
    <property type="project" value="UniProtKB-KW"/>
</dbReference>
<evidence type="ECO:0000256" key="1">
    <source>
        <dbReference type="ARBA" id="ARBA00009391"/>
    </source>
</evidence>
<dbReference type="GO" id="GO:0006281">
    <property type="term" value="P:DNA repair"/>
    <property type="evidence" value="ECO:0007669"/>
    <property type="project" value="InterPro"/>
</dbReference>
<organism evidence="6 7">
    <name type="scientific">Pseudomonas phage vB_PaeM_PA5oct</name>
    <dbReference type="NCBI Taxonomy" id="2163605"/>
    <lineage>
        <taxon>Viruses</taxon>
        <taxon>Duplodnaviria</taxon>
        <taxon>Heunggongvirae</taxon>
        <taxon>Uroviricota</taxon>
        <taxon>Caudoviricetes</taxon>
        <taxon>Arenbergviridae</taxon>
        <taxon>Wroclawvirus</taxon>
        <taxon>Wroclawvirus PA5oct</taxon>
    </lineage>
</organism>
<keyword evidence="3" id="KW-0067">ATP-binding</keyword>
<comment type="similarity">
    <text evidence="1">Belongs to the RecA family.</text>
</comment>
<dbReference type="Pfam" id="PF00154">
    <property type="entry name" value="RecA_N"/>
    <property type="match status" value="1"/>
</dbReference>
<feature type="domain" description="RecA family profile 2" evidence="5">
    <location>
        <begin position="278"/>
        <end position="350"/>
    </location>
</feature>
<protein>
    <submittedName>
        <fullName evidence="6">Structural protein</fullName>
    </submittedName>
</protein>
<dbReference type="PANTHER" id="PTHR45900:SF6">
    <property type="entry name" value="DNA REPAIR PROTEIN RECA HOMOLOG 3, MITOCHONDRIAL-RELATED"/>
    <property type="match status" value="1"/>
</dbReference>
<dbReference type="InterPro" id="IPR049428">
    <property type="entry name" value="RecA-like_N"/>
</dbReference>
<dbReference type="PANTHER" id="PTHR45900">
    <property type="entry name" value="RECA"/>
    <property type="match status" value="1"/>
</dbReference>
<dbReference type="SUPFAM" id="SSF52540">
    <property type="entry name" value="P-loop containing nucleoside triphosphate hydrolases"/>
    <property type="match status" value="1"/>
</dbReference>
<keyword evidence="2" id="KW-0547">Nucleotide-binding</keyword>
<dbReference type="Gene3D" id="3.40.50.300">
    <property type="entry name" value="P-loop containing nucleotide triphosphate hydrolases"/>
    <property type="match status" value="1"/>
</dbReference>
<sequence length="423" mass="47296">MEYIEKEVTVSELKSLYSSNEYEIELDTPDGWQKLGSWFDKGPLSMVTVETQDGLVTRCAVNHMIEVVDGSETFWTLAKDLYEGQQVLTVNGVSTISSVTESGIEECFDFEILHENHRYYGDGFSSHNSGKSYIVSGNIVKDAQEKGIFVVLLDSENALDESWLHALGVDTGPEKMLRISVSMIDDVAKIISDFVKDYKTNYAELPNNDRPKVLFVIDSLGMLLTPTETAQFQNGDMKGDMGRKAKQLKALISNCTNMFGNLDIGLVCTNHTYASQDLFQPDAVISGGSGAVYAASIVVAMQKLKLKEDEAGNKISEVAGIRAVCKVVKSRYAKPFETVKVNIPYDTGMSPISGLFDLFEKTGKLVKQGNRYKYITKDGTEMLYYRKEWNDYDKLKVIMNEFTDEDLGNVVEVEEGHLEEFDE</sequence>
<dbReference type="SUPFAM" id="SSF51294">
    <property type="entry name" value="Hedgehog/intein (Hint) domain"/>
    <property type="match status" value="1"/>
</dbReference>
<dbReference type="GO" id="GO:0008094">
    <property type="term" value="F:ATP-dependent activity, acting on DNA"/>
    <property type="evidence" value="ECO:0007669"/>
    <property type="project" value="InterPro"/>
</dbReference>
<dbReference type="PRINTS" id="PR00142">
    <property type="entry name" value="RECA"/>
</dbReference>
<dbReference type="Gene3D" id="2.170.16.10">
    <property type="entry name" value="Hedgehog/Intein (Hint) domain"/>
    <property type="match status" value="1"/>
</dbReference>
<dbReference type="Proteomes" id="UP000316733">
    <property type="component" value="Segment"/>
</dbReference>
<proteinExistence type="inferred from homology"/>
<dbReference type="InterPro" id="IPR027417">
    <property type="entry name" value="P-loop_NTPase"/>
</dbReference>
<dbReference type="GO" id="GO:0006310">
    <property type="term" value="P:DNA recombination"/>
    <property type="evidence" value="ECO:0007669"/>
    <property type="project" value="UniProtKB-KW"/>
</dbReference>
<dbReference type="EMBL" id="MK797984">
    <property type="protein sequence ID" value="QCG76091.1"/>
    <property type="molecule type" value="Genomic_DNA"/>
</dbReference>
<evidence type="ECO:0000313" key="7">
    <source>
        <dbReference type="Proteomes" id="UP000316733"/>
    </source>
</evidence>
<accession>A0A4Y5JVE1</accession>